<dbReference type="EMBL" id="MCIA01000006">
    <property type="protein sequence ID" value="RKD33577.1"/>
    <property type="molecule type" value="Genomic_DNA"/>
</dbReference>
<comment type="caution">
    <text evidence="1">The sequence shown here is derived from an EMBL/GenBank/DDBJ whole genome shotgun (WGS) entry which is preliminary data.</text>
</comment>
<gene>
    <name evidence="1" type="ORF">BET01_13655</name>
</gene>
<dbReference type="AlphaFoldDB" id="A0A419T7L3"/>
<evidence type="ECO:0000313" key="1">
    <source>
        <dbReference type="EMBL" id="RKD33577.1"/>
    </source>
</evidence>
<reference evidence="1 2" key="1">
    <citation type="submission" date="2016-08" db="EMBL/GenBank/DDBJ databases">
        <title>A new outlook on sporulation: Clostridium algidixylanolyticum.</title>
        <authorList>
            <person name="Poppleton D.I."/>
            <person name="Gribaldo S."/>
        </authorList>
    </citation>
    <scope>NUCLEOTIDE SEQUENCE [LARGE SCALE GENOMIC DNA]</scope>
    <source>
        <strain evidence="1 2">SPL73</strain>
    </source>
</reference>
<accession>A0A419T7L3</accession>
<evidence type="ECO:0000313" key="2">
    <source>
        <dbReference type="Proteomes" id="UP000284277"/>
    </source>
</evidence>
<proteinExistence type="predicted"/>
<dbReference type="Proteomes" id="UP000284277">
    <property type="component" value="Unassembled WGS sequence"/>
</dbReference>
<sequence length="68" mass="8101">MPLIELVYSFKRIKKALENINLIINFDVIIIGFVGKITRNIGLRIEYNKEYKEMWKSGRLSSPRLLFR</sequence>
<protein>
    <submittedName>
        <fullName evidence="1">Uncharacterized protein</fullName>
    </submittedName>
</protein>
<keyword evidence="2" id="KW-1185">Reference proteome</keyword>
<organism evidence="1 2">
    <name type="scientific">Lacrimispora algidixylanolytica</name>
    <dbReference type="NCBI Taxonomy" id="94868"/>
    <lineage>
        <taxon>Bacteria</taxon>
        <taxon>Bacillati</taxon>
        <taxon>Bacillota</taxon>
        <taxon>Clostridia</taxon>
        <taxon>Lachnospirales</taxon>
        <taxon>Lachnospiraceae</taxon>
        <taxon>Lacrimispora</taxon>
    </lineage>
</organism>
<name>A0A419T7L3_9FIRM</name>